<dbReference type="PANTHER" id="PTHR30471:SF3">
    <property type="entry name" value="UPF0758 PROTEIN YEES-RELATED"/>
    <property type="match status" value="1"/>
</dbReference>
<evidence type="ECO:0000256" key="2">
    <source>
        <dbReference type="SAM" id="MobiDB-lite"/>
    </source>
</evidence>
<feature type="domain" description="RadC-like JAB" evidence="3">
    <location>
        <begin position="118"/>
        <end position="230"/>
    </location>
</feature>
<gene>
    <name evidence="4" type="ORF">ASAP_2341</name>
</gene>
<keyword evidence="1" id="KW-0645">Protease</keyword>
<sequence length="232" mass="25844">MAKRSFSPESKNLLRGVGPQGHRERMRHRVLSAGADTLADYEILEMLLFSSIPRRDTKPLAKALLQRFGSLSAVFAAPAQDLRSLGVSEKALLLLRFPPVLADRLALAEDRLRPRLGSWDQLCAYLSGVMGSAVPEQFRLLYLDNRNRLLADEPVDDFTTTAPIFRRALALRAVSFIGVQKTLTTFHAATSPLRHFAERLSLEAGALAMIVHDVVVVSERRPPLSLRQKGFF</sequence>
<dbReference type="SUPFAM" id="SSF47781">
    <property type="entry name" value="RuvA domain 2-like"/>
    <property type="match status" value="1"/>
</dbReference>
<dbReference type="AlphaFoldDB" id="A0A060QL19"/>
<evidence type="ECO:0000259" key="3">
    <source>
        <dbReference type="Pfam" id="PF04002"/>
    </source>
</evidence>
<dbReference type="RefSeq" id="WP_023978061.1">
    <property type="nucleotide sequence ID" value="NZ_CBLX010000016.1"/>
</dbReference>
<reference evidence="4 5" key="2">
    <citation type="journal article" date="2014" name="PLoS ONE">
        <title>Evolution of mitochondria reconstructed from the energy metabolism of living bacteria.</title>
        <authorList>
            <person name="Degli Esposti M."/>
            <person name="Chouaia B."/>
            <person name="Comandatore F."/>
            <person name="Crotti E."/>
            <person name="Sassera D."/>
            <person name="Lievens P.M."/>
            <person name="Daffonchio D."/>
            <person name="Bandi C."/>
        </authorList>
    </citation>
    <scope>NUCLEOTIDE SEQUENCE [LARGE SCALE GENOMIC DNA]</scope>
    <source>
        <strain evidence="4 5">SF2.1</strain>
    </source>
</reference>
<dbReference type="InterPro" id="IPR010994">
    <property type="entry name" value="RuvA_2-like"/>
</dbReference>
<protein>
    <submittedName>
        <fullName evidence="4">DNA repair protein RadC</fullName>
    </submittedName>
</protein>
<dbReference type="eggNOG" id="COG2003">
    <property type="taxonomic scope" value="Bacteria"/>
</dbReference>
<dbReference type="EMBL" id="CBLX010000016">
    <property type="protein sequence ID" value="CDG40386.1"/>
    <property type="molecule type" value="Genomic_DNA"/>
</dbReference>
<reference evidence="4 5" key="1">
    <citation type="journal article" date="2014" name="Genome Biol. Evol.">
        <title>Acetic acid bacteria genomes reveal functional traits for adaptation to life in insect guts.</title>
        <authorList>
            <person name="Chouaia B."/>
            <person name="Gaiarsa S."/>
            <person name="Crotti E."/>
            <person name="Comandatore F."/>
            <person name="Degli Esposti M."/>
            <person name="Ricci I."/>
            <person name="Alma A."/>
            <person name="Favia G."/>
            <person name="Bandi C."/>
            <person name="Daffonchio D."/>
        </authorList>
    </citation>
    <scope>NUCLEOTIDE SEQUENCE [LARGE SCALE GENOMIC DNA]</scope>
    <source>
        <strain evidence="4 5">SF2.1</strain>
    </source>
</reference>
<dbReference type="InterPro" id="IPR001405">
    <property type="entry name" value="UPF0758"/>
</dbReference>
<dbReference type="Proteomes" id="UP000027583">
    <property type="component" value="Unassembled WGS sequence"/>
</dbReference>
<organism evidence="4 5">
    <name type="scientific">Asaia bogorensis</name>
    <dbReference type="NCBI Taxonomy" id="91915"/>
    <lineage>
        <taxon>Bacteria</taxon>
        <taxon>Pseudomonadati</taxon>
        <taxon>Pseudomonadota</taxon>
        <taxon>Alphaproteobacteria</taxon>
        <taxon>Acetobacterales</taxon>
        <taxon>Acetobacteraceae</taxon>
        <taxon>Asaia</taxon>
    </lineage>
</organism>
<name>A0A060QL19_9PROT</name>
<dbReference type="Pfam" id="PF04002">
    <property type="entry name" value="RadC"/>
    <property type="match status" value="1"/>
</dbReference>
<keyword evidence="1" id="KW-0482">Metalloprotease</keyword>
<dbReference type="InterPro" id="IPR025657">
    <property type="entry name" value="RadC_JAB"/>
</dbReference>
<accession>A0A060QL19</accession>
<dbReference type="GO" id="GO:0008237">
    <property type="term" value="F:metallopeptidase activity"/>
    <property type="evidence" value="ECO:0007669"/>
    <property type="project" value="UniProtKB-KW"/>
</dbReference>
<proteinExistence type="predicted"/>
<keyword evidence="1" id="KW-0378">Hydrolase</keyword>
<comment type="caution">
    <text evidence="4">The sequence shown here is derived from an EMBL/GenBank/DDBJ whole genome shotgun (WGS) entry which is preliminary data.</text>
</comment>
<evidence type="ECO:0000256" key="1">
    <source>
        <dbReference type="ARBA" id="ARBA00023049"/>
    </source>
</evidence>
<dbReference type="PANTHER" id="PTHR30471">
    <property type="entry name" value="DNA REPAIR PROTEIN RADC"/>
    <property type="match status" value="1"/>
</dbReference>
<evidence type="ECO:0000313" key="5">
    <source>
        <dbReference type="Proteomes" id="UP000027583"/>
    </source>
</evidence>
<evidence type="ECO:0000313" key="4">
    <source>
        <dbReference type="EMBL" id="CDG40386.1"/>
    </source>
</evidence>
<feature type="region of interest" description="Disordered" evidence="2">
    <location>
        <begin position="1"/>
        <end position="21"/>
    </location>
</feature>